<name>A0ABM0JJP0_APLCA</name>
<feature type="region of interest" description="Disordered" evidence="1">
    <location>
        <begin position="194"/>
        <end position="216"/>
    </location>
</feature>
<accession>A0ABM0JJP0</accession>
<dbReference type="InterPro" id="IPR044822">
    <property type="entry name" value="Myb_DNA-bind_4"/>
</dbReference>
<dbReference type="Pfam" id="PF13837">
    <property type="entry name" value="Myb_DNA-bind_4"/>
    <property type="match status" value="1"/>
</dbReference>
<evidence type="ECO:0000313" key="3">
    <source>
        <dbReference type="Proteomes" id="UP000694888"/>
    </source>
</evidence>
<evidence type="ECO:0000313" key="4">
    <source>
        <dbReference type="RefSeq" id="XP_005095230.2"/>
    </source>
</evidence>
<dbReference type="Gene3D" id="1.10.10.60">
    <property type="entry name" value="Homeodomain-like"/>
    <property type="match status" value="1"/>
</dbReference>
<feature type="domain" description="Myb/SANT-like DNA-binding" evidence="2">
    <location>
        <begin position="86"/>
        <end position="172"/>
    </location>
</feature>
<gene>
    <name evidence="4" type="primary">LOC101853847</name>
</gene>
<dbReference type="Proteomes" id="UP000694888">
    <property type="component" value="Unplaced"/>
</dbReference>
<proteinExistence type="predicted"/>
<organism evidence="3 4">
    <name type="scientific">Aplysia californica</name>
    <name type="common">California sea hare</name>
    <dbReference type="NCBI Taxonomy" id="6500"/>
    <lineage>
        <taxon>Eukaryota</taxon>
        <taxon>Metazoa</taxon>
        <taxon>Spiralia</taxon>
        <taxon>Lophotrochozoa</taxon>
        <taxon>Mollusca</taxon>
        <taxon>Gastropoda</taxon>
        <taxon>Heterobranchia</taxon>
        <taxon>Euthyneura</taxon>
        <taxon>Tectipleura</taxon>
        <taxon>Aplysiida</taxon>
        <taxon>Aplysioidea</taxon>
        <taxon>Aplysiidae</taxon>
        <taxon>Aplysia</taxon>
    </lineage>
</organism>
<protein>
    <submittedName>
        <fullName evidence="4">Uncharacterized protein LOC101853847</fullName>
    </submittedName>
</protein>
<evidence type="ECO:0000259" key="2">
    <source>
        <dbReference type="Pfam" id="PF13837"/>
    </source>
</evidence>
<feature type="region of interest" description="Disordered" evidence="1">
    <location>
        <begin position="48"/>
        <end position="82"/>
    </location>
</feature>
<keyword evidence="3" id="KW-1185">Reference proteome</keyword>
<sequence length="274" mass="31190">MANQNKNSRPVIVNVMSACGSTIPLQVTEAESNLIENDEELLQKIIRERGPGSKQDGPSGSDAGDMDSGAQADNDTPVIKGEDCQVWTPPRVRTLIALYKEHAHRFVSAHRKRDVWQLITEELNAACGTNFGADEGDRKWRNLKSRYMIILETLKETGYARNKMWMYFSEVEDAINSNPEAQPTARYHRLKPNERVSAASSPSPPSSPEASSPKHSDAPAWFLAMFHEFEERSARRHEEHIRVLRKHRKTEKKRNKLLKQIVEKMTPYLDDPKS</sequence>
<evidence type="ECO:0000256" key="1">
    <source>
        <dbReference type="SAM" id="MobiDB-lite"/>
    </source>
</evidence>
<reference evidence="4" key="1">
    <citation type="submission" date="2025-08" db="UniProtKB">
        <authorList>
            <consortium name="RefSeq"/>
        </authorList>
    </citation>
    <scope>IDENTIFICATION</scope>
</reference>
<dbReference type="GeneID" id="101853847"/>
<dbReference type="RefSeq" id="XP_005095230.2">
    <property type="nucleotide sequence ID" value="XM_005095173.3"/>
</dbReference>